<feature type="compositionally biased region" description="Basic and acidic residues" evidence="1">
    <location>
        <begin position="113"/>
        <end position="122"/>
    </location>
</feature>
<organism evidence="2 3">
    <name type="scientific">Streptomyces phaeofaciens</name>
    <dbReference type="NCBI Taxonomy" id="68254"/>
    <lineage>
        <taxon>Bacteria</taxon>
        <taxon>Bacillati</taxon>
        <taxon>Actinomycetota</taxon>
        <taxon>Actinomycetes</taxon>
        <taxon>Kitasatosporales</taxon>
        <taxon>Streptomycetaceae</taxon>
        <taxon>Streptomyces</taxon>
    </lineage>
</organism>
<sequence>MELLKVGWGTERDSRHTYSLSASESRFSNCWMRVTSRVWRAWALARSAWSEARLRRAEHVRVEHITRDHANSRRGIRQSDPLECQQGEFRLLVSERVHSPSGDLPGGAEDEDLASRDRTAPG</sequence>
<evidence type="ECO:0000313" key="2">
    <source>
        <dbReference type="EMBL" id="GGT98772.1"/>
    </source>
</evidence>
<gene>
    <name evidence="2" type="ORF">GCM10010226_89990</name>
</gene>
<evidence type="ECO:0000313" key="3">
    <source>
        <dbReference type="Proteomes" id="UP000646776"/>
    </source>
</evidence>
<dbReference type="AlphaFoldDB" id="A0A918HT96"/>
<keyword evidence="3" id="KW-1185">Reference proteome</keyword>
<feature type="region of interest" description="Disordered" evidence="1">
    <location>
        <begin position="95"/>
        <end position="122"/>
    </location>
</feature>
<reference evidence="2" key="1">
    <citation type="journal article" date="2014" name="Int. J. Syst. Evol. Microbiol.">
        <title>Complete genome sequence of Corynebacterium casei LMG S-19264T (=DSM 44701T), isolated from a smear-ripened cheese.</title>
        <authorList>
            <consortium name="US DOE Joint Genome Institute (JGI-PGF)"/>
            <person name="Walter F."/>
            <person name="Albersmeier A."/>
            <person name="Kalinowski J."/>
            <person name="Ruckert C."/>
        </authorList>
    </citation>
    <scope>NUCLEOTIDE SEQUENCE</scope>
    <source>
        <strain evidence="2">JCM 4125</strain>
    </source>
</reference>
<proteinExistence type="predicted"/>
<comment type="caution">
    <text evidence="2">The sequence shown here is derived from an EMBL/GenBank/DDBJ whole genome shotgun (WGS) entry which is preliminary data.</text>
</comment>
<dbReference type="Proteomes" id="UP000646776">
    <property type="component" value="Unassembled WGS sequence"/>
</dbReference>
<dbReference type="EMBL" id="BMSA01000058">
    <property type="protein sequence ID" value="GGT98772.1"/>
    <property type="molecule type" value="Genomic_DNA"/>
</dbReference>
<name>A0A918HT96_9ACTN</name>
<protein>
    <submittedName>
        <fullName evidence="2">Uncharacterized protein</fullName>
    </submittedName>
</protein>
<accession>A0A918HT96</accession>
<evidence type="ECO:0000256" key="1">
    <source>
        <dbReference type="SAM" id="MobiDB-lite"/>
    </source>
</evidence>
<reference evidence="2" key="2">
    <citation type="submission" date="2020-09" db="EMBL/GenBank/DDBJ databases">
        <authorList>
            <person name="Sun Q."/>
            <person name="Ohkuma M."/>
        </authorList>
    </citation>
    <scope>NUCLEOTIDE SEQUENCE</scope>
    <source>
        <strain evidence="2">JCM 4125</strain>
    </source>
</reference>